<evidence type="ECO:0008006" key="4">
    <source>
        <dbReference type="Google" id="ProtNLM"/>
    </source>
</evidence>
<sequence>MSRRPRGTRPGIVAATLLTAALALAGCSAGAVTQTDTIVSQADGARGQAGPVALEDVSLEPGAQATTPSGGEVALRGTIVNDGATTDRLVSVTTPYALNVRQEGAAVIPQANAVRIVGDDPGPVGPADAALGVGATMRLVLTGTTQQLRPGPTYEVTFTFERAGAVTVPVIVSGGGLAAEG</sequence>
<keyword evidence="3" id="KW-1185">Reference proteome</keyword>
<evidence type="ECO:0000313" key="3">
    <source>
        <dbReference type="Proteomes" id="UP001370100"/>
    </source>
</evidence>
<organism evidence="2 3">
    <name type="scientific">Actinomycetospora aeridis</name>
    <dbReference type="NCBI Taxonomy" id="3129231"/>
    <lineage>
        <taxon>Bacteria</taxon>
        <taxon>Bacillati</taxon>
        <taxon>Actinomycetota</taxon>
        <taxon>Actinomycetes</taxon>
        <taxon>Pseudonocardiales</taxon>
        <taxon>Pseudonocardiaceae</taxon>
        <taxon>Actinomycetospora</taxon>
    </lineage>
</organism>
<dbReference type="Gene3D" id="2.60.40.1890">
    <property type="entry name" value="PCu(A)C copper chaperone"/>
    <property type="match status" value="1"/>
</dbReference>
<comment type="caution">
    <text evidence="2">The sequence shown here is derived from an EMBL/GenBank/DDBJ whole genome shotgun (WGS) entry which is preliminary data.</text>
</comment>
<feature type="signal peptide" evidence="1">
    <location>
        <begin position="1"/>
        <end position="25"/>
    </location>
</feature>
<name>A0ABU8N0I1_9PSEU</name>
<dbReference type="InterPro" id="IPR036182">
    <property type="entry name" value="PCuAC_sf"/>
</dbReference>
<accession>A0ABU8N0I1</accession>
<reference evidence="2 3" key="1">
    <citation type="submission" date="2024-03" db="EMBL/GenBank/DDBJ databases">
        <title>Actinomycetospora sp. OC33-EN06, a novel actinomycete isolated from wild orchid (Aerides multiflora).</title>
        <authorList>
            <person name="Suriyachadkun C."/>
        </authorList>
    </citation>
    <scope>NUCLEOTIDE SEQUENCE [LARGE SCALE GENOMIC DNA]</scope>
    <source>
        <strain evidence="2 3">OC33-EN06</strain>
    </source>
</reference>
<feature type="chain" id="PRO_5047142227" description="Copper(I)-binding protein" evidence="1">
    <location>
        <begin position="26"/>
        <end position="181"/>
    </location>
</feature>
<gene>
    <name evidence="2" type="ORF">WCD41_05350</name>
</gene>
<proteinExistence type="predicted"/>
<dbReference type="EMBL" id="JBBEGL010000002">
    <property type="protein sequence ID" value="MEJ2885866.1"/>
    <property type="molecule type" value="Genomic_DNA"/>
</dbReference>
<dbReference type="RefSeq" id="WP_337712365.1">
    <property type="nucleotide sequence ID" value="NZ_JBBEGL010000002.1"/>
</dbReference>
<dbReference type="Proteomes" id="UP001370100">
    <property type="component" value="Unassembled WGS sequence"/>
</dbReference>
<dbReference type="PROSITE" id="PS51257">
    <property type="entry name" value="PROKAR_LIPOPROTEIN"/>
    <property type="match status" value="1"/>
</dbReference>
<dbReference type="SUPFAM" id="SSF110087">
    <property type="entry name" value="DR1885-like metal-binding protein"/>
    <property type="match status" value="1"/>
</dbReference>
<protein>
    <recommendedName>
        <fullName evidence="4">Copper(I)-binding protein</fullName>
    </recommendedName>
</protein>
<keyword evidence="1" id="KW-0732">Signal</keyword>
<evidence type="ECO:0000256" key="1">
    <source>
        <dbReference type="SAM" id="SignalP"/>
    </source>
</evidence>
<dbReference type="Pfam" id="PF04314">
    <property type="entry name" value="PCuAC"/>
    <property type="match status" value="1"/>
</dbReference>
<evidence type="ECO:0000313" key="2">
    <source>
        <dbReference type="EMBL" id="MEJ2885866.1"/>
    </source>
</evidence>
<dbReference type="InterPro" id="IPR007410">
    <property type="entry name" value="LpqE-like"/>
</dbReference>